<dbReference type="Pfam" id="PF00569">
    <property type="entry name" value="ZZ"/>
    <property type="match status" value="1"/>
</dbReference>
<proteinExistence type="predicted"/>
<dbReference type="InterPro" id="IPR000433">
    <property type="entry name" value="Znf_ZZ"/>
</dbReference>
<evidence type="ECO:0000256" key="1">
    <source>
        <dbReference type="ARBA" id="ARBA00022723"/>
    </source>
</evidence>
<evidence type="ECO:0000313" key="6">
    <source>
        <dbReference type="EMBL" id="AIN97945.1"/>
    </source>
</evidence>
<dbReference type="GO" id="GO:0008270">
    <property type="term" value="F:zinc ion binding"/>
    <property type="evidence" value="ECO:0007669"/>
    <property type="project" value="UniProtKB-KW"/>
</dbReference>
<dbReference type="KEGG" id="lpan:LPMP_204520"/>
<feature type="region of interest" description="Disordered" evidence="4">
    <location>
        <begin position="400"/>
        <end position="424"/>
    </location>
</feature>
<dbReference type="VEuPathDB" id="TriTrypDB:LPMP_204520"/>
<reference evidence="6 7" key="1">
    <citation type="journal article" date="2015" name="Sci. Rep.">
        <title>The genome of Leishmania panamensis: insights into genomics of the L. (Viannia) subgenus.</title>
        <authorList>
            <person name="Llanes A."/>
            <person name="Restrepo C.M."/>
            <person name="Vecchio G.D."/>
            <person name="Anguizola F.J."/>
            <person name="Lleonart R."/>
        </authorList>
    </citation>
    <scope>NUCLEOTIDE SEQUENCE [LARGE SCALE GENOMIC DNA]</scope>
    <source>
        <strain evidence="6 7">MHOM/PA/94/PSC-1</strain>
    </source>
</reference>
<dbReference type="eggNOG" id="ENOG502RR7V">
    <property type="taxonomic scope" value="Eukaryota"/>
</dbReference>
<organism evidence="6 7">
    <name type="scientific">Leishmania panamensis</name>
    <dbReference type="NCBI Taxonomy" id="5679"/>
    <lineage>
        <taxon>Eukaryota</taxon>
        <taxon>Discoba</taxon>
        <taxon>Euglenozoa</taxon>
        <taxon>Kinetoplastea</taxon>
        <taxon>Metakinetoplastina</taxon>
        <taxon>Trypanosomatida</taxon>
        <taxon>Trypanosomatidae</taxon>
        <taxon>Leishmaniinae</taxon>
        <taxon>Leishmania</taxon>
        <taxon>Leishmania guyanensis species complex</taxon>
    </lineage>
</organism>
<evidence type="ECO:0000256" key="2">
    <source>
        <dbReference type="ARBA" id="ARBA00022771"/>
    </source>
</evidence>
<sequence>MSLSTEESREERVLPSAQEWEALAEYERVEAAFELLKRISGTCLRHGHLRVMEREEFMCYGAHADAVSSTRRLLLYGRVRYCHREALLALVRQVRLHSVRDLDTVVTAGLQAGDLVPHLLLEPLTPSLHTNAYLRWYRVYCAMRCGIFRCLHVQQQKMRHRLRQLMHESVATPLTNKTGKDEGGSAAENLVATSSGNLNSSGHASTLRFYTQELGDLFEKEAGALNDFMAATKETRVSLACIAATVPSVFVAWSCHYPDCMDWLQRHLFSDSHLQETLATTGLSGRYAVLLDKDPWLSFAAEHGDVLPRPPEKETFRIELLQPLSKRAQIVLLNVDEDAAEARTAFEHLNRGLRGWQSPEVDLLSLWCGRQGLQSEVATLFHIETLPFIVDARPGSRRGLSKVPSQVRVHSHNSRRPVIARSSRDTTEVTKDMYGIADTPKMRRRRGEVGAPTLALSEDDNVWHNLPALERARIADRLSTHIAQRRLPLCFTAFVGREYVIRNPYINDPCKALECIVSSCVRLDGEYVTGHDLMPVATELRRMHQLDGFKFNVSIVEPSTPLVSSLDWATSQFRLQEKTHVATCSHCQVTIDVGAAAHVRCLHCPSSDRRSVLCEVCAFTALCHPPQHILLKIPPGVWAPSLPLLWGPSNVAPLAMFAERLKPNRFSFPHSIYCNRCRSMIRGIRWKCARCYQYDLCDPCARIYSERAVSTMSKPDAPAHGETLRPAMFSSSPSPLRSKPHVTPHCGEDATHPMLFIPHTQGSNTNGFLKPACSEHLGEWLLTL</sequence>
<keyword evidence="2" id="KW-0863">Zinc-finger</keyword>
<keyword evidence="1" id="KW-0479">Metal-binding</keyword>
<protein>
    <recommendedName>
        <fullName evidence="5">ZZ-type domain-containing protein</fullName>
    </recommendedName>
</protein>
<gene>
    <name evidence="6" type="ORF">LPMP_204520</name>
</gene>
<evidence type="ECO:0000256" key="4">
    <source>
        <dbReference type="SAM" id="MobiDB-lite"/>
    </source>
</evidence>
<feature type="domain" description="ZZ-type" evidence="5">
    <location>
        <begin position="668"/>
        <end position="714"/>
    </location>
</feature>
<accession>A0A088RQ13</accession>
<dbReference type="RefSeq" id="XP_010698652.1">
    <property type="nucleotide sequence ID" value="XM_010700350.1"/>
</dbReference>
<evidence type="ECO:0000313" key="7">
    <source>
        <dbReference type="Proteomes" id="UP000063063"/>
    </source>
</evidence>
<dbReference type="OrthoDB" id="2122982at2759"/>
<evidence type="ECO:0000259" key="5">
    <source>
        <dbReference type="SMART" id="SM00291"/>
    </source>
</evidence>
<dbReference type="VEuPathDB" id="TriTrypDB:LPAL13_200051900"/>
<dbReference type="Gene3D" id="3.30.60.90">
    <property type="match status" value="1"/>
</dbReference>
<keyword evidence="7" id="KW-1185">Reference proteome</keyword>
<keyword evidence="3" id="KW-0862">Zinc</keyword>
<evidence type="ECO:0000256" key="3">
    <source>
        <dbReference type="ARBA" id="ARBA00022833"/>
    </source>
</evidence>
<feature type="region of interest" description="Disordered" evidence="4">
    <location>
        <begin position="713"/>
        <end position="743"/>
    </location>
</feature>
<name>A0A088RQ13_LEIPA</name>
<dbReference type="SMART" id="SM00291">
    <property type="entry name" value="ZnF_ZZ"/>
    <property type="match status" value="1"/>
</dbReference>
<dbReference type="Proteomes" id="UP000063063">
    <property type="component" value="Chromosome 20"/>
</dbReference>
<dbReference type="AlphaFoldDB" id="A0A088RQ13"/>
<dbReference type="GeneID" id="22574663"/>
<dbReference type="EMBL" id="CP009389">
    <property type="protein sequence ID" value="AIN97945.1"/>
    <property type="molecule type" value="Genomic_DNA"/>
</dbReference>
<dbReference type="SUPFAM" id="SSF57850">
    <property type="entry name" value="RING/U-box"/>
    <property type="match status" value="1"/>
</dbReference>
<dbReference type="InterPro" id="IPR043145">
    <property type="entry name" value="Znf_ZZ_sf"/>
</dbReference>